<gene>
    <name evidence="2" type="ORF">SAMN02910350_01805</name>
</gene>
<dbReference type="Proteomes" id="UP000199428">
    <property type="component" value="Unassembled WGS sequence"/>
</dbReference>
<name>A0A1G5RZR4_PSEXY</name>
<proteinExistence type="predicted"/>
<dbReference type="RefSeq" id="WP_090162890.1">
    <property type="nucleotide sequence ID" value="NZ_FMWK01000009.1"/>
</dbReference>
<keyword evidence="1" id="KW-0812">Transmembrane</keyword>
<evidence type="ECO:0000313" key="2">
    <source>
        <dbReference type="EMBL" id="SCZ79503.1"/>
    </source>
</evidence>
<organism evidence="2 3">
    <name type="scientific">Pseudobutyrivibrio xylanivorans</name>
    <dbReference type="NCBI Taxonomy" id="185007"/>
    <lineage>
        <taxon>Bacteria</taxon>
        <taxon>Bacillati</taxon>
        <taxon>Bacillota</taxon>
        <taxon>Clostridia</taxon>
        <taxon>Lachnospirales</taxon>
        <taxon>Lachnospiraceae</taxon>
        <taxon>Pseudobutyrivibrio</taxon>
    </lineage>
</organism>
<keyword evidence="1" id="KW-1133">Transmembrane helix</keyword>
<sequence length="81" mass="8531">MFLGYESKSDPITGSLQAGLAGPGAWGLYSAGASAGLSNFCGMIFGFGATFSTVGSNYIYDKFKERNNAEKTIVENNCVDD</sequence>
<reference evidence="2 3" key="1">
    <citation type="submission" date="2016-10" db="EMBL/GenBank/DDBJ databases">
        <authorList>
            <person name="de Groot N.N."/>
        </authorList>
    </citation>
    <scope>NUCLEOTIDE SEQUENCE [LARGE SCALE GENOMIC DNA]</scope>
    <source>
        <strain evidence="2 3">DSM 10317</strain>
    </source>
</reference>
<dbReference type="EMBL" id="FMWK01000009">
    <property type="protein sequence ID" value="SCZ79503.1"/>
    <property type="molecule type" value="Genomic_DNA"/>
</dbReference>
<protein>
    <submittedName>
        <fullName evidence="2">Uncharacterized protein</fullName>
    </submittedName>
</protein>
<dbReference type="AlphaFoldDB" id="A0A1G5RZR4"/>
<evidence type="ECO:0000313" key="3">
    <source>
        <dbReference type="Proteomes" id="UP000199428"/>
    </source>
</evidence>
<evidence type="ECO:0000256" key="1">
    <source>
        <dbReference type="SAM" id="Phobius"/>
    </source>
</evidence>
<accession>A0A1G5RZR4</accession>
<keyword evidence="1" id="KW-0472">Membrane</keyword>
<feature type="transmembrane region" description="Helical" evidence="1">
    <location>
        <begin position="37"/>
        <end position="60"/>
    </location>
</feature>